<evidence type="ECO:0000313" key="2">
    <source>
        <dbReference type="Proteomes" id="UP001156215"/>
    </source>
</evidence>
<name>A0A9E9LWT8_9BURK</name>
<dbReference type="RefSeq" id="WP_269308721.1">
    <property type="nucleotide sequence ID" value="NZ_CP098242.1"/>
</dbReference>
<proteinExistence type="predicted"/>
<dbReference type="KEGG" id="ovb:NB640_10870"/>
<gene>
    <name evidence="1" type="ORF">NB640_10870</name>
</gene>
<dbReference type="Proteomes" id="UP001156215">
    <property type="component" value="Chromosome"/>
</dbReference>
<dbReference type="AlphaFoldDB" id="A0A9E9LWT8"/>
<reference evidence="1" key="1">
    <citation type="journal article" date="2022" name="Front. Microbiol.">
        <title>New perspectives on an old grouping: The genomic and phenotypic variability of Oxalobacter formigenes and the implications for calcium oxalate stone prevention.</title>
        <authorList>
            <person name="Chmiel J.A."/>
            <person name="Carr C."/>
            <person name="Stuivenberg G.A."/>
            <person name="Venema R."/>
            <person name="Chanyi R.M."/>
            <person name="Al K.F."/>
            <person name="Giguere D."/>
            <person name="Say H."/>
            <person name="Akouris P.P."/>
            <person name="Dominguez Romero S.A."/>
            <person name="Kwong A."/>
            <person name="Tai V."/>
            <person name="Koval S.F."/>
            <person name="Razvi H."/>
            <person name="Bjazevic J."/>
            <person name="Burton J.P."/>
        </authorList>
    </citation>
    <scope>NUCLEOTIDE SEQUENCE</scope>
    <source>
        <strain evidence="1">WoOx3</strain>
    </source>
</reference>
<dbReference type="EMBL" id="CP098242">
    <property type="protein sequence ID" value="WAW09716.1"/>
    <property type="molecule type" value="Genomic_DNA"/>
</dbReference>
<protein>
    <submittedName>
        <fullName evidence="1">Uncharacterized protein</fullName>
    </submittedName>
</protein>
<accession>A0A9E9LWT8</accession>
<sequence length="130" mass="14744">MQTISQGCLTHLAHERKIYSARVIDDEDGFHLMVRIGTEERILLSEHEAIRHFPTLKDATEYLHHLGIPYTIAPRKRRASPPGNADLTHDAYVQSFISAARHDSRAPVANSDVMEAARQIINSRKRVQHA</sequence>
<organism evidence="1 2">
    <name type="scientific">Oxalobacter vibrioformis</name>
    <dbReference type="NCBI Taxonomy" id="933080"/>
    <lineage>
        <taxon>Bacteria</taxon>
        <taxon>Pseudomonadati</taxon>
        <taxon>Pseudomonadota</taxon>
        <taxon>Betaproteobacteria</taxon>
        <taxon>Burkholderiales</taxon>
        <taxon>Oxalobacteraceae</taxon>
        <taxon>Oxalobacter</taxon>
    </lineage>
</organism>
<keyword evidence="2" id="KW-1185">Reference proteome</keyword>
<evidence type="ECO:0000313" key="1">
    <source>
        <dbReference type="EMBL" id="WAW09716.1"/>
    </source>
</evidence>